<sequence>MNENSLREFTRWPGVDAEVKWQDDLVFSVAGKMFCVLCLRGARAGSVSFKVEDERFLEFTGQPGFAPAPYLARAKWVQVTLPEAVPDAGLRALVRRSYELVRAKLTRKQQHELTD</sequence>
<dbReference type="InterPro" id="IPR038056">
    <property type="entry name" value="YjbR-like_sf"/>
</dbReference>
<dbReference type="Pfam" id="PF04237">
    <property type="entry name" value="YjbR"/>
    <property type="match status" value="1"/>
</dbReference>
<dbReference type="PANTHER" id="PTHR35145:SF1">
    <property type="entry name" value="CYTOPLASMIC PROTEIN"/>
    <property type="match status" value="1"/>
</dbReference>
<accession>A0A6J4KBP5</accession>
<reference evidence="1" key="1">
    <citation type="submission" date="2020-02" db="EMBL/GenBank/DDBJ databases">
        <authorList>
            <person name="Meier V. D."/>
        </authorList>
    </citation>
    <scope>NUCLEOTIDE SEQUENCE</scope>
    <source>
        <strain evidence="1">AVDCRST_MAG71</strain>
    </source>
</reference>
<proteinExistence type="predicted"/>
<protein>
    <recommendedName>
        <fullName evidence="2">MmcQ/YjbR family DNA-binding protein</fullName>
    </recommendedName>
</protein>
<evidence type="ECO:0008006" key="2">
    <source>
        <dbReference type="Google" id="ProtNLM"/>
    </source>
</evidence>
<dbReference type="SUPFAM" id="SSF142906">
    <property type="entry name" value="YjbR-like"/>
    <property type="match status" value="1"/>
</dbReference>
<dbReference type="PANTHER" id="PTHR35145">
    <property type="entry name" value="CYTOPLASMIC PROTEIN-RELATED"/>
    <property type="match status" value="1"/>
</dbReference>
<dbReference type="InterPro" id="IPR007351">
    <property type="entry name" value="YjbR"/>
</dbReference>
<dbReference type="AlphaFoldDB" id="A0A6J4KBP5"/>
<gene>
    <name evidence="1" type="ORF">AVDCRST_MAG71-108</name>
</gene>
<name>A0A6J4KBP5_9GAMM</name>
<dbReference type="Gene3D" id="3.90.1150.30">
    <property type="match status" value="1"/>
</dbReference>
<dbReference type="EMBL" id="CADCUA010000027">
    <property type="protein sequence ID" value="CAA9300966.1"/>
    <property type="molecule type" value="Genomic_DNA"/>
</dbReference>
<dbReference type="InterPro" id="IPR058532">
    <property type="entry name" value="YjbR/MT2646/Rv2570-like"/>
</dbReference>
<organism evidence="1">
    <name type="scientific">uncultured Lysobacter sp</name>
    <dbReference type="NCBI Taxonomy" id="271060"/>
    <lineage>
        <taxon>Bacteria</taxon>
        <taxon>Pseudomonadati</taxon>
        <taxon>Pseudomonadota</taxon>
        <taxon>Gammaproteobacteria</taxon>
        <taxon>Lysobacterales</taxon>
        <taxon>Lysobacteraceae</taxon>
        <taxon>Lysobacter</taxon>
        <taxon>environmental samples</taxon>
    </lineage>
</organism>
<evidence type="ECO:0000313" key="1">
    <source>
        <dbReference type="EMBL" id="CAA9300966.1"/>
    </source>
</evidence>